<feature type="region of interest" description="Disordered" evidence="6">
    <location>
        <begin position="663"/>
        <end position="682"/>
    </location>
</feature>
<feature type="domain" description="Glycoside hydrolase family 5" evidence="8">
    <location>
        <begin position="103"/>
        <end position="381"/>
    </location>
</feature>
<dbReference type="InterPro" id="IPR017853">
    <property type="entry name" value="GH"/>
</dbReference>
<keyword evidence="4" id="KW-0326">Glycosidase</keyword>
<evidence type="ECO:0000256" key="5">
    <source>
        <dbReference type="ARBA" id="ARBA00023326"/>
    </source>
</evidence>
<evidence type="ECO:0000256" key="1">
    <source>
        <dbReference type="ARBA" id="ARBA00005641"/>
    </source>
</evidence>
<dbReference type="AlphaFoldDB" id="A0A0D3JFP3"/>
<dbReference type="GO" id="GO:0009251">
    <property type="term" value="P:glucan catabolic process"/>
    <property type="evidence" value="ECO:0007669"/>
    <property type="project" value="TreeGrafter"/>
</dbReference>
<keyword evidence="2" id="KW-0378">Hydrolase</keyword>
<accession>A0A0D3JFP3</accession>
<evidence type="ECO:0000256" key="3">
    <source>
        <dbReference type="ARBA" id="ARBA00023277"/>
    </source>
</evidence>
<evidence type="ECO:0000313" key="9">
    <source>
        <dbReference type="EnsemblProtists" id="EOD22328"/>
    </source>
</evidence>
<dbReference type="InterPro" id="IPR050386">
    <property type="entry name" value="Glycosyl_hydrolase_5"/>
</dbReference>
<dbReference type="GO" id="GO:0005576">
    <property type="term" value="C:extracellular region"/>
    <property type="evidence" value="ECO:0007669"/>
    <property type="project" value="TreeGrafter"/>
</dbReference>
<protein>
    <recommendedName>
        <fullName evidence="8">Glycoside hydrolase family 5 domain-containing protein</fullName>
    </recommendedName>
</protein>
<dbReference type="Pfam" id="PF00150">
    <property type="entry name" value="Cellulase"/>
    <property type="match status" value="1"/>
</dbReference>
<feature type="region of interest" description="Disordered" evidence="6">
    <location>
        <begin position="1"/>
        <end position="22"/>
    </location>
</feature>
<reference evidence="9" key="2">
    <citation type="submission" date="2024-10" db="UniProtKB">
        <authorList>
            <consortium name="EnsemblProtists"/>
        </authorList>
    </citation>
    <scope>IDENTIFICATION</scope>
</reference>
<keyword evidence="5" id="KW-0624">Polysaccharide degradation</keyword>
<name>A0A0D3JFP3_EMIH1</name>
<dbReference type="InterPro" id="IPR001547">
    <property type="entry name" value="Glyco_hydro_5"/>
</dbReference>
<dbReference type="GO" id="GO:0008422">
    <property type="term" value="F:beta-glucosidase activity"/>
    <property type="evidence" value="ECO:0007669"/>
    <property type="project" value="TreeGrafter"/>
</dbReference>
<proteinExistence type="inferred from homology"/>
<sequence>MTVVPALSEPPAQQPKGNWKTRKPELIRELQLHPTVNRRVRFVIGGHSLLQKSKAIARPTRRPSATALSLVSSVRQRQLADADVADWFAPIKNGINLDVARPSSGVWFKWQYDKSQMQAIVEAGFASVRIFMPYAAKLEETQEQIEDALDAGLSIVVCMWGLNDWASNVAKGEREIANGGSNGEGWGPLALAWKGFSNRLVFEVLNEPEGIGFAKTSAGNTNAMKMYNAAVQAIRNADPDRPILVGSPGLNDAELLEYVTRQSLPYTFLDGGHFHNDPNMGVAIHFYEPRHPSIVPGITNAQQTNFAMWIGSLTQADSEWRDGIKVWQAPIKLQFDFVDDWRNMVGHSNIPVATTEWGCWMWESRSQSDDFRRWLDYTMEQFAAHDVGQMWYVGVMSNQYAYTIFDSETGWDAAILPKLTGEQPPTSWPPINQMLNGEFLRTSWSDATQALPWVATGVQMVIIDDCRAAFGTYDCGDAGFSGSTMLKLEGTGGQLSIQTYPAGDGTTGSPPFEGIYGPQGRTMLHLTQGASYSLRFLAGTRAGSQGVVRARLKAAGGALIHQFNAITVSGPPTASHQLSYTHSAADAMDVRLEFDFGAAQQVIYLDKGDTFILGSETLTITSFDGYDRRRSLVATARLLSETDVTVSFTPALTSNYPASFTETLSAPSPPLSSPLSPPSGALELSGDDGSDNFLLLLLAVILAALVGILIIVVVLVVFVRRAGEARQAERQQRGKSPASSHGERASVHAYL</sequence>
<keyword evidence="10" id="KW-1185">Reference proteome</keyword>
<evidence type="ECO:0000256" key="2">
    <source>
        <dbReference type="ARBA" id="ARBA00022801"/>
    </source>
</evidence>
<dbReference type="KEGG" id="ehx:EMIHUDRAFT_207530"/>
<evidence type="ECO:0000313" key="10">
    <source>
        <dbReference type="Proteomes" id="UP000013827"/>
    </source>
</evidence>
<evidence type="ECO:0000256" key="4">
    <source>
        <dbReference type="ARBA" id="ARBA00023295"/>
    </source>
</evidence>
<comment type="similarity">
    <text evidence="1">Belongs to the glycosyl hydrolase 5 (cellulase A) family.</text>
</comment>
<dbReference type="Proteomes" id="UP000013827">
    <property type="component" value="Unassembled WGS sequence"/>
</dbReference>
<dbReference type="GeneID" id="17267875"/>
<dbReference type="EnsemblProtists" id="EOD22328">
    <property type="protein sequence ID" value="EOD22328"/>
    <property type="gene ID" value="EMIHUDRAFT_207530"/>
</dbReference>
<keyword evidence="3" id="KW-0119">Carbohydrate metabolism</keyword>
<feature type="region of interest" description="Disordered" evidence="6">
    <location>
        <begin position="727"/>
        <end position="751"/>
    </location>
</feature>
<organism evidence="9 10">
    <name type="scientific">Emiliania huxleyi (strain CCMP1516)</name>
    <dbReference type="NCBI Taxonomy" id="280463"/>
    <lineage>
        <taxon>Eukaryota</taxon>
        <taxon>Haptista</taxon>
        <taxon>Haptophyta</taxon>
        <taxon>Prymnesiophyceae</taxon>
        <taxon>Isochrysidales</taxon>
        <taxon>Noelaerhabdaceae</taxon>
        <taxon>Emiliania</taxon>
    </lineage>
</organism>
<feature type="compositionally biased region" description="Basic and acidic residues" evidence="6">
    <location>
        <begin position="741"/>
        <end position="751"/>
    </location>
</feature>
<feature type="transmembrane region" description="Helical" evidence="7">
    <location>
        <begin position="693"/>
        <end position="719"/>
    </location>
</feature>
<reference evidence="10" key="1">
    <citation type="journal article" date="2013" name="Nature">
        <title>Pan genome of the phytoplankton Emiliania underpins its global distribution.</title>
        <authorList>
            <person name="Read B.A."/>
            <person name="Kegel J."/>
            <person name="Klute M.J."/>
            <person name="Kuo A."/>
            <person name="Lefebvre S.C."/>
            <person name="Maumus F."/>
            <person name="Mayer C."/>
            <person name="Miller J."/>
            <person name="Monier A."/>
            <person name="Salamov A."/>
            <person name="Young J."/>
            <person name="Aguilar M."/>
            <person name="Claverie J.M."/>
            <person name="Frickenhaus S."/>
            <person name="Gonzalez K."/>
            <person name="Herman E.K."/>
            <person name="Lin Y.C."/>
            <person name="Napier J."/>
            <person name="Ogata H."/>
            <person name="Sarno A.F."/>
            <person name="Shmutz J."/>
            <person name="Schroeder D."/>
            <person name="de Vargas C."/>
            <person name="Verret F."/>
            <person name="von Dassow P."/>
            <person name="Valentin K."/>
            <person name="Van de Peer Y."/>
            <person name="Wheeler G."/>
            <person name="Dacks J.B."/>
            <person name="Delwiche C.F."/>
            <person name="Dyhrman S.T."/>
            <person name="Glockner G."/>
            <person name="John U."/>
            <person name="Richards T."/>
            <person name="Worden A.Z."/>
            <person name="Zhang X."/>
            <person name="Grigoriev I.V."/>
            <person name="Allen A.E."/>
            <person name="Bidle K."/>
            <person name="Borodovsky M."/>
            <person name="Bowler C."/>
            <person name="Brownlee C."/>
            <person name="Cock J.M."/>
            <person name="Elias M."/>
            <person name="Gladyshev V.N."/>
            <person name="Groth M."/>
            <person name="Guda C."/>
            <person name="Hadaegh A."/>
            <person name="Iglesias-Rodriguez M.D."/>
            <person name="Jenkins J."/>
            <person name="Jones B.M."/>
            <person name="Lawson T."/>
            <person name="Leese F."/>
            <person name="Lindquist E."/>
            <person name="Lobanov A."/>
            <person name="Lomsadze A."/>
            <person name="Malik S.B."/>
            <person name="Marsh M.E."/>
            <person name="Mackinder L."/>
            <person name="Mock T."/>
            <person name="Mueller-Roeber B."/>
            <person name="Pagarete A."/>
            <person name="Parker M."/>
            <person name="Probert I."/>
            <person name="Quesneville H."/>
            <person name="Raines C."/>
            <person name="Rensing S.A."/>
            <person name="Riano-Pachon D.M."/>
            <person name="Richier S."/>
            <person name="Rokitta S."/>
            <person name="Shiraiwa Y."/>
            <person name="Soanes D.M."/>
            <person name="van der Giezen M."/>
            <person name="Wahlund T.M."/>
            <person name="Williams B."/>
            <person name="Wilson W."/>
            <person name="Wolfe G."/>
            <person name="Wurch L.L."/>
        </authorList>
    </citation>
    <scope>NUCLEOTIDE SEQUENCE</scope>
</reference>
<dbReference type="HOGENOM" id="CLU_370659_0_0_1"/>
<evidence type="ECO:0000256" key="6">
    <source>
        <dbReference type="SAM" id="MobiDB-lite"/>
    </source>
</evidence>
<dbReference type="PaxDb" id="2903-EOD22328"/>
<dbReference type="SUPFAM" id="SSF51445">
    <property type="entry name" value="(Trans)glycosidases"/>
    <property type="match status" value="1"/>
</dbReference>
<keyword evidence="7" id="KW-1133">Transmembrane helix</keyword>
<keyword evidence="7" id="KW-0472">Membrane</keyword>
<keyword evidence="7" id="KW-0812">Transmembrane</keyword>
<evidence type="ECO:0000256" key="7">
    <source>
        <dbReference type="SAM" id="Phobius"/>
    </source>
</evidence>
<dbReference type="RefSeq" id="XP_005774757.1">
    <property type="nucleotide sequence ID" value="XM_005774700.1"/>
</dbReference>
<feature type="compositionally biased region" description="Pro residues" evidence="6">
    <location>
        <begin position="667"/>
        <end position="677"/>
    </location>
</feature>
<evidence type="ECO:0000259" key="8">
    <source>
        <dbReference type="Pfam" id="PF00150"/>
    </source>
</evidence>
<dbReference type="PANTHER" id="PTHR31297:SF41">
    <property type="entry name" value="ENDOGLUCANASE, PUTATIVE (AFU_ORTHOLOGUE AFUA_5G01830)-RELATED"/>
    <property type="match status" value="1"/>
</dbReference>
<dbReference type="GO" id="GO:0009986">
    <property type="term" value="C:cell surface"/>
    <property type="evidence" value="ECO:0007669"/>
    <property type="project" value="TreeGrafter"/>
</dbReference>
<dbReference type="PANTHER" id="PTHR31297">
    <property type="entry name" value="GLUCAN ENDO-1,6-BETA-GLUCOSIDASE B"/>
    <property type="match status" value="1"/>
</dbReference>
<dbReference type="Gene3D" id="3.20.20.80">
    <property type="entry name" value="Glycosidases"/>
    <property type="match status" value="1"/>
</dbReference>